<sequence>MLNGVFSIEMPHYQCLTTPFPEHWTGREELAWLTGEEMGDMNPKKRGNKLKIAPFISLPTHYKRPAFGKGKSKGKGKGKGMALKGITALSRKGKDSPVHSFCNIQPTLLYAVPLPSAALR</sequence>
<keyword evidence="2" id="KW-1185">Reference proteome</keyword>
<evidence type="ECO:0000313" key="1">
    <source>
        <dbReference type="EMBL" id="GGB31146.1"/>
    </source>
</evidence>
<dbReference type="Proteomes" id="UP000603352">
    <property type="component" value="Unassembled WGS sequence"/>
</dbReference>
<proteinExistence type="predicted"/>
<dbReference type="EMBL" id="BMDZ01000008">
    <property type="protein sequence ID" value="GGB31146.1"/>
    <property type="molecule type" value="Genomic_DNA"/>
</dbReference>
<protein>
    <submittedName>
        <fullName evidence="1">Uncharacterized protein</fullName>
    </submittedName>
</protein>
<organism evidence="1 2">
    <name type="scientific">Tistrella bauzanensis</name>
    <dbReference type="NCBI Taxonomy" id="657419"/>
    <lineage>
        <taxon>Bacteria</taxon>
        <taxon>Pseudomonadati</taxon>
        <taxon>Pseudomonadota</taxon>
        <taxon>Alphaproteobacteria</taxon>
        <taxon>Geminicoccales</taxon>
        <taxon>Geminicoccaceae</taxon>
        <taxon>Tistrella</taxon>
    </lineage>
</organism>
<gene>
    <name evidence="1" type="ORF">GCM10011505_10690</name>
</gene>
<evidence type="ECO:0000313" key="2">
    <source>
        <dbReference type="Proteomes" id="UP000603352"/>
    </source>
</evidence>
<reference evidence="2" key="1">
    <citation type="journal article" date="2019" name="Int. J. Syst. Evol. Microbiol.">
        <title>The Global Catalogue of Microorganisms (GCM) 10K type strain sequencing project: providing services to taxonomists for standard genome sequencing and annotation.</title>
        <authorList>
            <consortium name="The Broad Institute Genomics Platform"/>
            <consortium name="The Broad Institute Genome Sequencing Center for Infectious Disease"/>
            <person name="Wu L."/>
            <person name="Ma J."/>
        </authorList>
    </citation>
    <scope>NUCLEOTIDE SEQUENCE [LARGE SCALE GENOMIC DNA]</scope>
    <source>
        <strain evidence="2">CGMCC 1.10188</strain>
    </source>
</reference>
<accession>A0ABQ1IC05</accession>
<dbReference type="RefSeq" id="WP_188575680.1">
    <property type="nucleotide sequence ID" value="NZ_BMDZ01000008.1"/>
</dbReference>
<comment type="caution">
    <text evidence="1">The sequence shown here is derived from an EMBL/GenBank/DDBJ whole genome shotgun (WGS) entry which is preliminary data.</text>
</comment>
<name>A0ABQ1IC05_9PROT</name>